<dbReference type="GO" id="GO:0003746">
    <property type="term" value="F:translation elongation factor activity"/>
    <property type="evidence" value="ECO:0007669"/>
    <property type="project" value="UniProtKB-KW"/>
</dbReference>
<keyword evidence="3" id="KW-1185">Reference proteome</keyword>
<evidence type="ECO:0000313" key="2">
    <source>
        <dbReference type="EMBL" id="GER25113.1"/>
    </source>
</evidence>
<protein>
    <submittedName>
        <fullName evidence="2">Transcription elongation factor A</fullName>
    </submittedName>
</protein>
<feature type="compositionally biased region" description="Gly residues" evidence="1">
    <location>
        <begin position="30"/>
        <end position="41"/>
    </location>
</feature>
<feature type="region of interest" description="Disordered" evidence="1">
    <location>
        <begin position="12"/>
        <end position="50"/>
    </location>
</feature>
<name>A0A5A7NX95_STRAF</name>
<accession>A0A5A7NX95</accession>
<proteinExistence type="predicted"/>
<reference evidence="3" key="1">
    <citation type="journal article" date="2019" name="Curr. Biol.">
        <title>Genome Sequence of Striga asiatica Provides Insight into the Evolution of Plant Parasitism.</title>
        <authorList>
            <person name="Yoshida S."/>
            <person name="Kim S."/>
            <person name="Wafula E.K."/>
            <person name="Tanskanen J."/>
            <person name="Kim Y.M."/>
            <person name="Honaas L."/>
            <person name="Yang Z."/>
            <person name="Spallek T."/>
            <person name="Conn C.E."/>
            <person name="Ichihashi Y."/>
            <person name="Cheong K."/>
            <person name="Cui S."/>
            <person name="Der J.P."/>
            <person name="Gundlach H."/>
            <person name="Jiao Y."/>
            <person name="Hori C."/>
            <person name="Ishida J.K."/>
            <person name="Kasahara H."/>
            <person name="Kiba T."/>
            <person name="Kim M.S."/>
            <person name="Koo N."/>
            <person name="Laohavisit A."/>
            <person name="Lee Y.H."/>
            <person name="Lumba S."/>
            <person name="McCourt P."/>
            <person name="Mortimer J.C."/>
            <person name="Mutuku J.M."/>
            <person name="Nomura T."/>
            <person name="Sasaki-Sekimoto Y."/>
            <person name="Seto Y."/>
            <person name="Wang Y."/>
            <person name="Wakatake T."/>
            <person name="Sakakibara H."/>
            <person name="Demura T."/>
            <person name="Yamaguchi S."/>
            <person name="Yoneyama K."/>
            <person name="Manabe R.I."/>
            <person name="Nelson D.C."/>
            <person name="Schulman A.H."/>
            <person name="Timko M.P."/>
            <person name="dePamphilis C.W."/>
            <person name="Choi D."/>
            <person name="Shirasu K."/>
        </authorList>
    </citation>
    <scope>NUCLEOTIDE SEQUENCE [LARGE SCALE GENOMIC DNA]</scope>
    <source>
        <strain evidence="3">cv. UVA1</strain>
    </source>
</reference>
<keyword evidence="2" id="KW-0251">Elongation factor</keyword>
<gene>
    <name evidence="2" type="ORF">STAS_00683</name>
</gene>
<comment type="caution">
    <text evidence="2">The sequence shown here is derived from an EMBL/GenBank/DDBJ whole genome shotgun (WGS) entry which is preliminary data.</text>
</comment>
<dbReference type="Proteomes" id="UP000325081">
    <property type="component" value="Unassembled WGS sequence"/>
</dbReference>
<organism evidence="2 3">
    <name type="scientific">Striga asiatica</name>
    <name type="common">Asiatic witchweed</name>
    <name type="synonym">Buchnera asiatica</name>
    <dbReference type="NCBI Taxonomy" id="4170"/>
    <lineage>
        <taxon>Eukaryota</taxon>
        <taxon>Viridiplantae</taxon>
        <taxon>Streptophyta</taxon>
        <taxon>Embryophyta</taxon>
        <taxon>Tracheophyta</taxon>
        <taxon>Spermatophyta</taxon>
        <taxon>Magnoliopsida</taxon>
        <taxon>eudicotyledons</taxon>
        <taxon>Gunneridae</taxon>
        <taxon>Pentapetalae</taxon>
        <taxon>asterids</taxon>
        <taxon>lamiids</taxon>
        <taxon>Lamiales</taxon>
        <taxon>Orobanchaceae</taxon>
        <taxon>Buchnereae</taxon>
        <taxon>Striga</taxon>
    </lineage>
</organism>
<dbReference type="EMBL" id="BKCP01000002">
    <property type="protein sequence ID" value="GER25113.1"/>
    <property type="molecule type" value="Genomic_DNA"/>
</dbReference>
<evidence type="ECO:0000313" key="3">
    <source>
        <dbReference type="Proteomes" id="UP000325081"/>
    </source>
</evidence>
<sequence>MCKFRGPMDRWRGGGIMTGDNELPEREKLGAGGDDGIGSGRPNGAKNPTWRIIGSRTARGTTRRGSIGPRRIMDRSWGLIKDISRSKRHMMKLRAICIFERSFNALEIVFHDNEI</sequence>
<dbReference type="AlphaFoldDB" id="A0A5A7NX95"/>
<evidence type="ECO:0000256" key="1">
    <source>
        <dbReference type="SAM" id="MobiDB-lite"/>
    </source>
</evidence>
<keyword evidence="2" id="KW-0648">Protein biosynthesis</keyword>